<reference evidence="1" key="1">
    <citation type="journal article" date="2015" name="Nature">
        <title>Complex archaea that bridge the gap between prokaryotes and eukaryotes.</title>
        <authorList>
            <person name="Spang A."/>
            <person name="Saw J.H."/>
            <person name="Jorgensen S.L."/>
            <person name="Zaremba-Niedzwiedzka K."/>
            <person name="Martijn J."/>
            <person name="Lind A.E."/>
            <person name="van Eijk R."/>
            <person name="Schleper C."/>
            <person name="Guy L."/>
            <person name="Ettema T.J."/>
        </authorList>
    </citation>
    <scope>NUCLEOTIDE SEQUENCE</scope>
</reference>
<comment type="caution">
    <text evidence="1">The sequence shown here is derived from an EMBL/GenBank/DDBJ whole genome shotgun (WGS) entry which is preliminary data.</text>
</comment>
<name>A0A0F9APS7_9ZZZZ</name>
<organism evidence="1">
    <name type="scientific">marine sediment metagenome</name>
    <dbReference type="NCBI Taxonomy" id="412755"/>
    <lineage>
        <taxon>unclassified sequences</taxon>
        <taxon>metagenomes</taxon>
        <taxon>ecological metagenomes</taxon>
    </lineage>
</organism>
<feature type="non-terminal residue" evidence="1">
    <location>
        <position position="1"/>
    </location>
</feature>
<accession>A0A0F9APS7</accession>
<gene>
    <name evidence="1" type="ORF">LCGC14_2624250</name>
</gene>
<dbReference type="EMBL" id="LAZR01044852">
    <property type="protein sequence ID" value="KKL03627.1"/>
    <property type="molecule type" value="Genomic_DNA"/>
</dbReference>
<protein>
    <submittedName>
        <fullName evidence="1">Uncharacterized protein</fullName>
    </submittedName>
</protein>
<evidence type="ECO:0000313" key="1">
    <source>
        <dbReference type="EMBL" id="KKL03627.1"/>
    </source>
</evidence>
<proteinExistence type="predicted"/>
<sequence length="180" mass="20363">RGLGACAETKTLLKGIKMQELRGIFKVGQKYTLYRVSESMAMTVKTEITIKDVEEKRIVFTKSKGRKRFELSFESRHYQSAPLLPLKAAIFEGWNQPIKCDTEQSQGVMRGNACLNFVGSVDDVRAWIEQYQLNPFFEKYRVVAIGKAESTFGDAPETVVFPEEYKGGHAIIDQILAKSD</sequence>
<dbReference type="AlphaFoldDB" id="A0A0F9APS7"/>